<dbReference type="PANTHER" id="PTHR10997:SF9">
    <property type="entry name" value="IMPORTIN-9"/>
    <property type="match status" value="1"/>
</dbReference>
<accession>A0AAQ3RWZ4</accession>
<dbReference type="EMBL" id="CP144696">
    <property type="protein sequence ID" value="WVZ11064.1"/>
    <property type="molecule type" value="Genomic_DNA"/>
</dbReference>
<evidence type="ECO:0000313" key="2">
    <source>
        <dbReference type="Proteomes" id="UP001374535"/>
    </source>
</evidence>
<gene>
    <name evidence="1" type="ORF">V8G54_015594</name>
</gene>
<name>A0AAQ3RWZ4_VIGMU</name>
<protein>
    <submittedName>
        <fullName evidence="1">Uncharacterized protein</fullName>
    </submittedName>
</protein>
<dbReference type="Gene3D" id="1.25.10.10">
    <property type="entry name" value="Leucine-rich Repeat Variant"/>
    <property type="match status" value="1"/>
</dbReference>
<evidence type="ECO:0000313" key="1">
    <source>
        <dbReference type="EMBL" id="WVZ11064.1"/>
    </source>
</evidence>
<dbReference type="AlphaFoldDB" id="A0AAQ3RWZ4"/>
<dbReference type="Proteomes" id="UP001374535">
    <property type="component" value="Chromosome 5"/>
</dbReference>
<dbReference type="InterPro" id="IPR011989">
    <property type="entry name" value="ARM-like"/>
</dbReference>
<dbReference type="SUPFAM" id="SSF48371">
    <property type="entry name" value="ARM repeat"/>
    <property type="match status" value="1"/>
</dbReference>
<dbReference type="GO" id="GO:0005829">
    <property type="term" value="C:cytosol"/>
    <property type="evidence" value="ECO:0007669"/>
    <property type="project" value="TreeGrafter"/>
</dbReference>
<keyword evidence="2" id="KW-1185">Reference proteome</keyword>
<dbReference type="PANTHER" id="PTHR10997">
    <property type="entry name" value="IMPORTIN-7, 8, 11"/>
    <property type="match status" value="1"/>
</dbReference>
<dbReference type="InterPro" id="IPR016024">
    <property type="entry name" value="ARM-type_fold"/>
</dbReference>
<organism evidence="1 2">
    <name type="scientific">Vigna mungo</name>
    <name type="common">Black gram</name>
    <name type="synonym">Phaseolus mungo</name>
    <dbReference type="NCBI Taxonomy" id="3915"/>
    <lineage>
        <taxon>Eukaryota</taxon>
        <taxon>Viridiplantae</taxon>
        <taxon>Streptophyta</taxon>
        <taxon>Embryophyta</taxon>
        <taxon>Tracheophyta</taxon>
        <taxon>Spermatophyta</taxon>
        <taxon>Magnoliopsida</taxon>
        <taxon>eudicotyledons</taxon>
        <taxon>Gunneridae</taxon>
        <taxon>Pentapetalae</taxon>
        <taxon>rosids</taxon>
        <taxon>fabids</taxon>
        <taxon>Fabales</taxon>
        <taxon>Fabaceae</taxon>
        <taxon>Papilionoideae</taxon>
        <taxon>50 kb inversion clade</taxon>
        <taxon>NPAAA clade</taxon>
        <taxon>indigoferoid/millettioid clade</taxon>
        <taxon>Phaseoleae</taxon>
        <taxon>Vigna</taxon>
    </lineage>
</organism>
<dbReference type="GO" id="GO:0006606">
    <property type="term" value="P:protein import into nucleus"/>
    <property type="evidence" value="ECO:0007669"/>
    <property type="project" value="TreeGrafter"/>
</dbReference>
<sequence length="569" mass="63457">MRGTFGIIDILCEGETLEGESVLLLVRRARYEEKSLASKQGRARELGAEYGTPFLKSVGVENEVPLFKNVQQLNNKKGWKVTFKNEVENNSWVEFCYAIDVPPSNNTQHDGLPDFDILYIHKYIGILENGGFDFLVPTACGKAMKVLFESLVAVTWTGCGEKFILEFKINPTPEDQLREYFWTKLQALGKQNNIITNTPFVDRAEYLSMCLESKDIDKSVVLSDNKCGDNNRWGWNNDMKISDFFIVDLGFLVVNSFDDEGICAIIDSTKQWFNDSQIRKAAGNASWWRETRVYSSHLKDLLEQIFAVDSLIGPLECPFLYARIFTSVAKFSSLISGGLVEHYLYLAMKAVTIDVALSNLLPEATNEVIQSQLLGLFSSLIDLLNHASEETLHLVLDTLLAAVKAVVENMISPVILNVWASHVSDPFISIDALEILELLGCFPWHLRLVMTDVVKPYPETIKSIPGCIHPLVARILPYVGPILNKPQEQTEGLVSGSLDLNAPADVVKAIYDVSFNAVVKIILQSDDHSEIQNATECLSAFISGGRQEILAWGSDSGSTMRNLLDIASR</sequence>
<proteinExistence type="predicted"/>
<dbReference type="GO" id="GO:0005635">
    <property type="term" value="C:nuclear envelope"/>
    <property type="evidence" value="ECO:0007669"/>
    <property type="project" value="TreeGrafter"/>
</dbReference>
<reference evidence="1 2" key="1">
    <citation type="journal article" date="2023" name="Life. Sci Alliance">
        <title>Evolutionary insights into 3D genome organization and epigenetic landscape of Vigna mungo.</title>
        <authorList>
            <person name="Junaid A."/>
            <person name="Singh B."/>
            <person name="Bhatia S."/>
        </authorList>
    </citation>
    <scope>NUCLEOTIDE SEQUENCE [LARGE SCALE GENOMIC DNA]</scope>
    <source>
        <strain evidence="1">Urdbean</strain>
    </source>
</reference>